<evidence type="ECO:0000313" key="2">
    <source>
        <dbReference type="EMBL" id="UJG44393.1"/>
    </source>
</evidence>
<protein>
    <recommendedName>
        <fullName evidence="1">SpoVT-AbrB domain-containing protein</fullName>
    </recommendedName>
</protein>
<dbReference type="Proteomes" id="UP001200513">
    <property type="component" value="Chromosome"/>
</dbReference>
<gene>
    <name evidence="2" type="ORF">K9W46_04235</name>
</gene>
<dbReference type="EMBL" id="CP084167">
    <property type="protein sequence ID" value="UJG44393.1"/>
    <property type="molecule type" value="Genomic_DNA"/>
</dbReference>
<name>A0A9Y1BSG1_9ARCH</name>
<dbReference type="InterPro" id="IPR007159">
    <property type="entry name" value="SpoVT-AbrB_dom"/>
</dbReference>
<sequence length="67" mass="7949">MPKVDLDEVEFVTETTLTIRESRRRTTVPKEIVEALELKNGDKIRWILFYDETIQITKVKKRKITEG</sequence>
<dbReference type="Gene3D" id="2.10.260.10">
    <property type="match status" value="1"/>
</dbReference>
<evidence type="ECO:0000259" key="1">
    <source>
        <dbReference type="Pfam" id="PF04014"/>
    </source>
</evidence>
<dbReference type="AlphaFoldDB" id="A0A9Y1BSG1"/>
<dbReference type="GO" id="GO:0003677">
    <property type="term" value="F:DNA binding"/>
    <property type="evidence" value="ECO:0007669"/>
    <property type="project" value="InterPro"/>
</dbReference>
<feature type="domain" description="SpoVT-AbrB" evidence="1">
    <location>
        <begin position="23"/>
        <end position="63"/>
    </location>
</feature>
<dbReference type="InterPro" id="IPR037914">
    <property type="entry name" value="SpoVT-AbrB_sf"/>
</dbReference>
<reference evidence="2" key="1">
    <citation type="journal article" date="2022" name="Nat. Microbiol.">
        <title>Unique mobile elements and scalable gene flow at the prokaryote-eukaryote boundary revealed by circularized Asgard archaea genomes.</title>
        <authorList>
            <person name="Wu F."/>
            <person name="Speth D.R."/>
            <person name="Philosof A."/>
            <person name="Cremiere A."/>
            <person name="Narayanan A."/>
            <person name="Barco R.A."/>
            <person name="Connon S.A."/>
            <person name="Amend J.P."/>
            <person name="Antoshechkin I.A."/>
            <person name="Orphan V.J."/>
        </authorList>
    </citation>
    <scope>NUCLEOTIDE SEQUENCE</scope>
    <source>
        <strain evidence="2">PR6</strain>
    </source>
</reference>
<organism evidence="2">
    <name type="scientific">Candidatus Heimdallarchaeum endolithica</name>
    <dbReference type="NCBI Taxonomy" id="2876572"/>
    <lineage>
        <taxon>Archaea</taxon>
        <taxon>Promethearchaeati</taxon>
        <taxon>Candidatus Heimdallarchaeota</taxon>
        <taxon>Candidatus Heimdallarchaeia (ex Rinke et al. 2021) (nom. nud.)</taxon>
        <taxon>Candidatus Heimdallarchaeales</taxon>
        <taxon>Candidatus Heimdallarchaeaceae</taxon>
        <taxon>Candidatus Heimdallarchaeum</taxon>
    </lineage>
</organism>
<proteinExistence type="predicted"/>
<accession>A0A9Y1BSG1</accession>
<dbReference type="Pfam" id="PF04014">
    <property type="entry name" value="MazE_antitoxin"/>
    <property type="match status" value="1"/>
</dbReference>
<dbReference type="SUPFAM" id="SSF89447">
    <property type="entry name" value="AbrB/MazE/MraZ-like"/>
    <property type="match status" value="1"/>
</dbReference>